<dbReference type="Proteomes" id="UP000639772">
    <property type="component" value="Unassembled WGS sequence"/>
</dbReference>
<accession>A0A835VFD1</accession>
<dbReference type="EMBL" id="JADCNM010000002">
    <property type="protein sequence ID" value="KAG0494965.1"/>
    <property type="molecule type" value="Genomic_DNA"/>
</dbReference>
<reference evidence="2 3" key="1">
    <citation type="journal article" date="2020" name="Nat. Food">
        <title>A phased Vanilla planifolia genome enables genetic improvement of flavour and production.</title>
        <authorList>
            <person name="Hasing T."/>
            <person name="Tang H."/>
            <person name="Brym M."/>
            <person name="Khazi F."/>
            <person name="Huang T."/>
            <person name="Chambers A.H."/>
        </authorList>
    </citation>
    <scope>NUCLEOTIDE SEQUENCE [LARGE SCALE GENOMIC DNA]</scope>
    <source>
        <tissue evidence="2">Leaf</tissue>
    </source>
</reference>
<evidence type="ECO:0000313" key="3">
    <source>
        <dbReference type="Proteomes" id="UP000639772"/>
    </source>
</evidence>
<evidence type="ECO:0000256" key="1">
    <source>
        <dbReference type="SAM" id="MobiDB-lite"/>
    </source>
</evidence>
<feature type="region of interest" description="Disordered" evidence="1">
    <location>
        <begin position="31"/>
        <end position="59"/>
    </location>
</feature>
<name>A0A835VFD1_VANPL</name>
<comment type="caution">
    <text evidence="2">The sequence shown here is derived from an EMBL/GenBank/DDBJ whole genome shotgun (WGS) entry which is preliminary data.</text>
</comment>
<organism evidence="2 3">
    <name type="scientific">Vanilla planifolia</name>
    <name type="common">Vanilla</name>
    <dbReference type="NCBI Taxonomy" id="51239"/>
    <lineage>
        <taxon>Eukaryota</taxon>
        <taxon>Viridiplantae</taxon>
        <taxon>Streptophyta</taxon>
        <taxon>Embryophyta</taxon>
        <taxon>Tracheophyta</taxon>
        <taxon>Spermatophyta</taxon>
        <taxon>Magnoliopsida</taxon>
        <taxon>Liliopsida</taxon>
        <taxon>Asparagales</taxon>
        <taxon>Orchidaceae</taxon>
        <taxon>Vanilloideae</taxon>
        <taxon>Vanilleae</taxon>
        <taxon>Vanilla</taxon>
    </lineage>
</organism>
<dbReference type="AlphaFoldDB" id="A0A835VFD1"/>
<evidence type="ECO:0000313" key="2">
    <source>
        <dbReference type="EMBL" id="KAG0494965.1"/>
    </source>
</evidence>
<sequence length="59" mass="6538">MEEIGKNLRSGGARLWRPSLDAAVGRNCGLTREEENNTKKSLPLNSRGKLKARTTEVDL</sequence>
<protein>
    <submittedName>
        <fullName evidence="2">Uncharacterized protein</fullName>
    </submittedName>
</protein>
<proteinExistence type="predicted"/>
<gene>
    <name evidence="2" type="ORF">HPP92_005959</name>
</gene>